<dbReference type="KEGG" id="bgok:Pr1d_50820"/>
<keyword evidence="2" id="KW-1185">Reference proteome</keyword>
<dbReference type="NCBIfam" id="NF041518">
    <property type="entry name" value="choice_anch_Q"/>
    <property type="match status" value="1"/>
</dbReference>
<evidence type="ECO:0000313" key="2">
    <source>
        <dbReference type="Proteomes" id="UP000323917"/>
    </source>
</evidence>
<dbReference type="OrthoDB" id="292920at2"/>
<proteinExistence type="predicted"/>
<dbReference type="EMBL" id="CP042913">
    <property type="protein sequence ID" value="QEG37735.1"/>
    <property type="molecule type" value="Genomic_DNA"/>
</dbReference>
<dbReference type="InterPro" id="IPR006626">
    <property type="entry name" value="PbH1"/>
</dbReference>
<dbReference type="PANTHER" id="PTHR11319:SF35">
    <property type="entry name" value="OUTER MEMBRANE PROTEIN PMPC-RELATED"/>
    <property type="match status" value="1"/>
</dbReference>
<protein>
    <submittedName>
        <fullName evidence="1">Uncharacterized protein</fullName>
    </submittedName>
</protein>
<gene>
    <name evidence="1" type="ORF">Pr1d_50820</name>
</gene>
<dbReference type="SUPFAM" id="SSF51126">
    <property type="entry name" value="Pectin lyase-like"/>
    <property type="match status" value="2"/>
</dbReference>
<dbReference type="RefSeq" id="WP_148075920.1">
    <property type="nucleotide sequence ID" value="NZ_CP042913.1"/>
</dbReference>
<accession>A0A5B9QJM1</accession>
<dbReference type="PANTHER" id="PTHR11319">
    <property type="entry name" value="G PROTEIN-COUPLED RECEPTOR-RELATED"/>
    <property type="match status" value="1"/>
</dbReference>
<reference evidence="1 2" key="1">
    <citation type="submission" date="2019-08" db="EMBL/GenBank/DDBJ databases">
        <title>Deep-cultivation of Planctomycetes and their phenomic and genomic characterization uncovers novel biology.</title>
        <authorList>
            <person name="Wiegand S."/>
            <person name="Jogler M."/>
            <person name="Boedeker C."/>
            <person name="Pinto D."/>
            <person name="Vollmers J."/>
            <person name="Rivas-Marin E."/>
            <person name="Kohn T."/>
            <person name="Peeters S.H."/>
            <person name="Heuer A."/>
            <person name="Rast P."/>
            <person name="Oberbeckmann S."/>
            <person name="Bunk B."/>
            <person name="Jeske O."/>
            <person name="Meyerdierks A."/>
            <person name="Storesund J.E."/>
            <person name="Kallscheuer N."/>
            <person name="Luecker S."/>
            <person name="Lage O.M."/>
            <person name="Pohl T."/>
            <person name="Merkel B.J."/>
            <person name="Hornburger P."/>
            <person name="Mueller R.-W."/>
            <person name="Bruemmer F."/>
            <person name="Labrenz M."/>
            <person name="Spormann A.M."/>
            <person name="Op den Camp H."/>
            <person name="Overmann J."/>
            <person name="Amann R."/>
            <person name="Jetten M.S.M."/>
            <person name="Mascher T."/>
            <person name="Medema M.H."/>
            <person name="Devos D.P."/>
            <person name="Kaster A.-K."/>
            <person name="Ovreas L."/>
            <person name="Rohde M."/>
            <person name="Galperin M.Y."/>
            <person name="Jogler C."/>
        </authorList>
    </citation>
    <scope>NUCLEOTIDE SEQUENCE [LARGE SCALE GENOMIC DNA]</scope>
    <source>
        <strain evidence="1 2">Pr1d</strain>
    </source>
</reference>
<dbReference type="Proteomes" id="UP000323917">
    <property type="component" value="Chromosome"/>
</dbReference>
<name>A0A5B9QJM1_9BACT</name>
<dbReference type="SMART" id="SM00710">
    <property type="entry name" value="PbH1"/>
    <property type="match status" value="5"/>
</dbReference>
<dbReference type="InterPro" id="IPR011050">
    <property type="entry name" value="Pectin_lyase_fold/virulence"/>
</dbReference>
<evidence type="ECO:0000313" key="1">
    <source>
        <dbReference type="EMBL" id="QEG37735.1"/>
    </source>
</evidence>
<dbReference type="InterPro" id="IPR059226">
    <property type="entry name" value="Choice_anch_Q_dom"/>
</dbReference>
<organism evidence="1 2">
    <name type="scientific">Bythopirellula goksoeyrii</name>
    <dbReference type="NCBI Taxonomy" id="1400387"/>
    <lineage>
        <taxon>Bacteria</taxon>
        <taxon>Pseudomonadati</taxon>
        <taxon>Planctomycetota</taxon>
        <taxon>Planctomycetia</taxon>
        <taxon>Pirellulales</taxon>
        <taxon>Lacipirellulaceae</taxon>
        <taxon>Bythopirellula</taxon>
    </lineage>
</organism>
<dbReference type="AlphaFoldDB" id="A0A5B9QJM1"/>
<sequence length="705" mass="73422">MKHERMFSRPTSNDLLLHIESLEDRRMLAVLTVQNNLDDSLANLAGDGQLSLREAIEIANNPGTVIDGFVSNDVADDIRFDFGHDGPEIILLKDGELAITSELSITGDGPQLLTISAGNGRDQTFNTQDGSRVLQVDDGNDATWITVQISGVTLTGGDLEYGTDYRDDSGGAISNREHLTVADCSLLGNASPSYGGALFNEKGSLTITNSTITGNVGGEGGGIANETSDAAGMALGSVSIIDSTVSGNTSWGVFNYGLASITNTNITNHTEGSGIFNGEAATLNILSSTLSENHASNGGGLTNRGQATITDSSIIGNRADGSGGGINQFSRNPNVSSLTLLRTTIAENHASSGGGIANDNGMVTITGSTISNNDADSGGIGNGGGIYSRGDVALSISHSTITGNSANSGGGIHTFSAQAVQLHHSIVAQNDSNFGDIHAYVNGSFNLIGDGKALTGITHDMNGNRIGTQVNPIDALLGPLANNGGPTKTHALLPDSPAIDAGDPSILFDANEFDQRGDPFTRVAIGVLSGVTPTPRIDIGSYEAQAPPSADFNNDLRVDGRDFLNWQRAFGQSGAAAAGGDSDHDGDADLSDLAAWQLSYGETIILPPQTAAVASEEAETSAKVSTVDAALSLDMFEEVTEVESLWRDESLRIEEPRDAVFDRYESLPREVRHFSATHNDAPEESSEDEATTALLSAVFTRAFSD</sequence>